<sequence>MTAESGQGSDTAEVTLCVKGAPQLPSDSFRVAVIGSSCKLSWSAPQDDEKDPIVGYVVEKYDEKTNKWVFLARSQTTSFITGTLALDLEKPEVTPTGVSIMAKWNSLPIDGVKYLVEIKEAKTRRPWTAVTSVDGDSYTITGLTSGVDYTVRVTAITPEAQGSPSEESDVVKCGRVKENEQPSFFLVPENTTVLKGAKMKLLAEFKGHPAPEIRWFKNRKEIFSGQRIWIETSAGVSSLTVSEMREDDEGDYTVSSIIKDSDPNSSKLPRNF</sequence>
<dbReference type="OrthoDB" id="504170at2759"/>
<evidence type="ECO:0000259" key="4">
    <source>
        <dbReference type="PROSITE" id="PS50853"/>
    </source>
</evidence>
<dbReference type="STRING" id="51031.W2SRR8"/>
<evidence type="ECO:0000256" key="2">
    <source>
        <dbReference type="SAM" id="MobiDB-lite"/>
    </source>
</evidence>
<dbReference type="EMBL" id="KI664817">
    <property type="protein sequence ID" value="ETN72295.1"/>
    <property type="molecule type" value="Genomic_DNA"/>
</dbReference>
<evidence type="ECO:0000256" key="1">
    <source>
        <dbReference type="ARBA" id="ARBA00023319"/>
    </source>
</evidence>
<dbReference type="PROSITE" id="PS50853">
    <property type="entry name" value="FN3"/>
    <property type="match status" value="1"/>
</dbReference>
<dbReference type="PANTHER" id="PTHR14340:SF9">
    <property type="entry name" value="FIBRONECTIN TYPE-III DOMAIN-CONTAINING PROTEIN"/>
    <property type="match status" value="1"/>
</dbReference>
<evidence type="ECO:0000259" key="3">
    <source>
        <dbReference type="PROSITE" id="PS50835"/>
    </source>
</evidence>
<keyword evidence="1" id="KW-0393">Immunoglobulin domain</keyword>
<dbReference type="PANTHER" id="PTHR14340">
    <property type="entry name" value="MICROFIBRIL-ASSOCIATED GLYCOPROTEIN 3"/>
    <property type="match status" value="1"/>
</dbReference>
<feature type="region of interest" description="Disordered" evidence="2">
    <location>
        <begin position="247"/>
        <end position="272"/>
    </location>
</feature>
<dbReference type="InterPro" id="IPR036179">
    <property type="entry name" value="Ig-like_dom_sf"/>
</dbReference>
<feature type="domain" description="Fibronectin type-III" evidence="4">
    <location>
        <begin position="87"/>
        <end position="176"/>
    </location>
</feature>
<dbReference type="Pfam" id="PF07679">
    <property type="entry name" value="I-set"/>
    <property type="match status" value="1"/>
</dbReference>
<keyword evidence="6" id="KW-1185">Reference proteome</keyword>
<feature type="domain" description="Ig-like" evidence="3">
    <location>
        <begin position="182"/>
        <end position="253"/>
    </location>
</feature>
<dbReference type="InterPro" id="IPR003961">
    <property type="entry name" value="FN3_dom"/>
</dbReference>
<dbReference type="FunFam" id="2.60.40.10:FF:000107">
    <property type="entry name" value="Myosin, light chain kinase a"/>
    <property type="match status" value="1"/>
</dbReference>
<feature type="compositionally biased region" description="Polar residues" evidence="2">
    <location>
        <begin position="253"/>
        <end position="272"/>
    </location>
</feature>
<dbReference type="Pfam" id="PF00041">
    <property type="entry name" value="fn3"/>
    <property type="match status" value="1"/>
</dbReference>
<evidence type="ECO:0000313" key="6">
    <source>
        <dbReference type="Proteomes" id="UP000053676"/>
    </source>
</evidence>
<dbReference type="KEGG" id="nai:NECAME_13912"/>
<gene>
    <name evidence="5" type="ORF">NECAME_13912</name>
</gene>
<evidence type="ECO:0000313" key="5">
    <source>
        <dbReference type="EMBL" id="ETN72295.1"/>
    </source>
</evidence>
<dbReference type="InterPro" id="IPR036116">
    <property type="entry name" value="FN3_sf"/>
</dbReference>
<protein>
    <submittedName>
        <fullName evidence="5">Fibronectin type III domain protein</fullName>
    </submittedName>
</protein>
<dbReference type="InterPro" id="IPR007110">
    <property type="entry name" value="Ig-like_dom"/>
</dbReference>
<proteinExistence type="predicted"/>
<dbReference type="InterPro" id="IPR013098">
    <property type="entry name" value="Ig_I-set"/>
</dbReference>
<dbReference type="AlphaFoldDB" id="W2SRR8"/>
<dbReference type="SMART" id="SM00060">
    <property type="entry name" value="FN3"/>
    <property type="match status" value="1"/>
</dbReference>
<dbReference type="Proteomes" id="UP000053676">
    <property type="component" value="Unassembled WGS sequence"/>
</dbReference>
<dbReference type="Gene3D" id="2.60.40.10">
    <property type="entry name" value="Immunoglobulins"/>
    <property type="match status" value="3"/>
</dbReference>
<organism evidence="5 6">
    <name type="scientific">Necator americanus</name>
    <name type="common">Human hookworm</name>
    <dbReference type="NCBI Taxonomy" id="51031"/>
    <lineage>
        <taxon>Eukaryota</taxon>
        <taxon>Metazoa</taxon>
        <taxon>Ecdysozoa</taxon>
        <taxon>Nematoda</taxon>
        <taxon>Chromadorea</taxon>
        <taxon>Rhabditida</taxon>
        <taxon>Rhabditina</taxon>
        <taxon>Rhabditomorpha</taxon>
        <taxon>Strongyloidea</taxon>
        <taxon>Ancylostomatidae</taxon>
        <taxon>Bunostominae</taxon>
        <taxon>Necator</taxon>
    </lineage>
</organism>
<reference evidence="6" key="1">
    <citation type="journal article" date="2014" name="Nat. Genet.">
        <title>Genome of the human hookworm Necator americanus.</title>
        <authorList>
            <person name="Tang Y.T."/>
            <person name="Gao X."/>
            <person name="Rosa B.A."/>
            <person name="Abubucker S."/>
            <person name="Hallsworth-Pepin K."/>
            <person name="Martin J."/>
            <person name="Tyagi R."/>
            <person name="Heizer E."/>
            <person name="Zhang X."/>
            <person name="Bhonagiri-Palsikar V."/>
            <person name="Minx P."/>
            <person name="Warren W.C."/>
            <person name="Wang Q."/>
            <person name="Zhan B."/>
            <person name="Hotez P.J."/>
            <person name="Sternberg P.W."/>
            <person name="Dougall A."/>
            <person name="Gaze S.T."/>
            <person name="Mulvenna J."/>
            <person name="Sotillo J."/>
            <person name="Ranganathan S."/>
            <person name="Rabelo E.M."/>
            <person name="Wilson R.K."/>
            <person name="Felgner P.L."/>
            <person name="Bethony J."/>
            <person name="Hawdon J.M."/>
            <person name="Gasser R.B."/>
            <person name="Loukas A."/>
            <person name="Mitreva M."/>
        </authorList>
    </citation>
    <scope>NUCLEOTIDE SEQUENCE [LARGE SCALE GENOMIC DNA]</scope>
</reference>
<name>W2SRR8_NECAM</name>
<accession>W2SRR8</accession>
<dbReference type="PRINTS" id="PR00014">
    <property type="entry name" value="FNTYPEIII"/>
</dbReference>
<dbReference type="CDD" id="cd00063">
    <property type="entry name" value="FN3"/>
    <property type="match status" value="1"/>
</dbReference>
<dbReference type="SUPFAM" id="SSF48726">
    <property type="entry name" value="Immunoglobulin"/>
    <property type="match status" value="1"/>
</dbReference>
<dbReference type="PROSITE" id="PS50835">
    <property type="entry name" value="IG_LIKE"/>
    <property type="match status" value="1"/>
</dbReference>
<dbReference type="SUPFAM" id="SSF49265">
    <property type="entry name" value="Fibronectin type III"/>
    <property type="match status" value="1"/>
</dbReference>
<dbReference type="InterPro" id="IPR013783">
    <property type="entry name" value="Ig-like_fold"/>
</dbReference>